<dbReference type="PANTHER" id="PTHR43820:SF4">
    <property type="entry name" value="HIGH-AFFINITY BRANCHED-CHAIN AMINO ACID TRANSPORT ATP-BINDING PROTEIN LIVF"/>
    <property type="match status" value="1"/>
</dbReference>
<evidence type="ECO:0000256" key="5">
    <source>
        <dbReference type="ARBA" id="ARBA00022970"/>
    </source>
</evidence>
<dbReference type="RefSeq" id="WP_229835907.1">
    <property type="nucleotide sequence ID" value="NZ_BMPI01000030.1"/>
</dbReference>
<evidence type="ECO:0000256" key="3">
    <source>
        <dbReference type="ARBA" id="ARBA00022741"/>
    </source>
</evidence>
<dbReference type="Gene3D" id="3.40.50.300">
    <property type="entry name" value="P-loop containing nucleotide triphosphate hydrolases"/>
    <property type="match status" value="1"/>
</dbReference>
<keyword evidence="9" id="KW-1185">Reference proteome</keyword>
<accession>A0A917U193</accession>
<keyword evidence="3" id="KW-0547">Nucleotide-binding</keyword>
<dbReference type="InterPro" id="IPR003439">
    <property type="entry name" value="ABC_transporter-like_ATP-bd"/>
</dbReference>
<feature type="region of interest" description="Disordered" evidence="6">
    <location>
        <begin position="232"/>
        <end position="261"/>
    </location>
</feature>
<feature type="compositionally biased region" description="Basic and acidic residues" evidence="6">
    <location>
        <begin position="242"/>
        <end position="255"/>
    </location>
</feature>
<evidence type="ECO:0000313" key="9">
    <source>
        <dbReference type="Proteomes" id="UP000642070"/>
    </source>
</evidence>
<name>A0A917U193_9ACTN</name>
<keyword evidence="2" id="KW-0813">Transport</keyword>
<dbReference type="SUPFAM" id="SSF52540">
    <property type="entry name" value="P-loop containing nucleoside triphosphate hydrolases"/>
    <property type="match status" value="1"/>
</dbReference>
<dbReference type="GO" id="GO:0015658">
    <property type="term" value="F:branched-chain amino acid transmembrane transporter activity"/>
    <property type="evidence" value="ECO:0007669"/>
    <property type="project" value="TreeGrafter"/>
</dbReference>
<evidence type="ECO:0000256" key="4">
    <source>
        <dbReference type="ARBA" id="ARBA00022840"/>
    </source>
</evidence>
<dbReference type="Proteomes" id="UP000642070">
    <property type="component" value="Unassembled WGS sequence"/>
</dbReference>
<dbReference type="SMART" id="SM00382">
    <property type="entry name" value="AAA"/>
    <property type="match status" value="1"/>
</dbReference>
<evidence type="ECO:0000313" key="8">
    <source>
        <dbReference type="EMBL" id="GGM47588.1"/>
    </source>
</evidence>
<sequence>MTTPLLRLRGVTAGYAGIPAVRDLDLDLAEGEVLALLGPNGAGKTTTLLAAAGVIRPMRGTVEAFGRPLHRRLERNARAGLILVPDTRGVFHGLTVRENLALARRGGRDRTHEELFPALAGLMSRRCGLLSGGEQQMLALAKALAGRPRVLLVDEMSMGLAPVAVQALLPAVRSLADRFGVGVVLVEQHIDLALSIADRAIVLHHGRATLAGPAADLRADRHAVAEAYFGTAPNTLEAPPDGTDRQAARRPGEHLRHLRAG</sequence>
<dbReference type="EMBL" id="BMPI01000030">
    <property type="protein sequence ID" value="GGM47588.1"/>
    <property type="molecule type" value="Genomic_DNA"/>
</dbReference>
<gene>
    <name evidence="8" type="primary">livF</name>
    <name evidence="8" type="ORF">GCM10007977_056500</name>
</gene>
<organism evidence="8 9">
    <name type="scientific">Dactylosporangium sucinum</name>
    <dbReference type="NCBI Taxonomy" id="1424081"/>
    <lineage>
        <taxon>Bacteria</taxon>
        <taxon>Bacillati</taxon>
        <taxon>Actinomycetota</taxon>
        <taxon>Actinomycetes</taxon>
        <taxon>Micromonosporales</taxon>
        <taxon>Micromonosporaceae</taxon>
        <taxon>Dactylosporangium</taxon>
    </lineage>
</organism>
<dbReference type="InterPro" id="IPR027417">
    <property type="entry name" value="P-loop_NTPase"/>
</dbReference>
<dbReference type="PROSITE" id="PS00211">
    <property type="entry name" value="ABC_TRANSPORTER_1"/>
    <property type="match status" value="1"/>
</dbReference>
<evidence type="ECO:0000259" key="7">
    <source>
        <dbReference type="PROSITE" id="PS50893"/>
    </source>
</evidence>
<dbReference type="InterPro" id="IPR017871">
    <property type="entry name" value="ABC_transporter-like_CS"/>
</dbReference>
<dbReference type="Pfam" id="PF00005">
    <property type="entry name" value="ABC_tran"/>
    <property type="match status" value="1"/>
</dbReference>
<dbReference type="InterPro" id="IPR003593">
    <property type="entry name" value="AAA+_ATPase"/>
</dbReference>
<keyword evidence="4 8" id="KW-0067">ATP-binding</keyword>
<evidence type="ECO:0000256" key="1">
    <source>
        <dbReference type="ARBA" id="ARBA00005417"/>
    </source>
</evidence>
<dbReference type="GO" id="GO:0016887">
    <property type="term" value="F:ATP hydrolysis activity"/>
    <property type="evidence" value="ECO:0007669"/>
    <property type="project" value="InterPro"/>
</dbReference>
<keyword evidence="5" id="KW-0029">Amino-acid transport</keyword>
<reference evidence="8" key="1">
    <citation type="journal article" date="2014" name="Int. J. Syst. Evol. Microbiol.">
        <title>Complete genome sequence of Corynebacterium casei LMG S-19264T (=DSM 44701T), isolated from a smear-ripened cheese.</title>
        <authorList>
            <consortium name="US DOE Joint Genome Institute (JGI-PGF)"/>
            <person name="Walter F."/>
            <person name="Albersmeier A."/>
            <person name="Kalinowski J."/>
            <person name="Ruckert C."/>
        </authorList>
    </citation>
    <scope>NUCLEOTIDE SEQUENCE</scope>
    <source>
        <strain evidence="8">JCM 19831</strain>
    </source>
</reference>
<feature type="domain" description="ABC transporter" evidence="7">
    <location>
        <begin position="6"/>
        <end position="230"/>
    </location>
</feature>
<dbReference type="AlphaFoldDB" id="A0A917U193"/>
<evidence type="ECO:0000256" key="6">
    <source>
        <dbReference type="SAM" id="MobiDB-lite"/>
    </source>
</evidence>
<dbReference type="PANTHER" id="PTHR43820">
    <property type="entry name" value="HIGH-AFFINITY BRANCHED-CHAIN AMINO ACID TRANSPORT ATP-BINDING PROTEIN LIVF"/>
    <property type="match status" value="1"/>
</dbReference>
<dbReference type="GO" id="GO:0015807">
    <property type="term" value="P:L-amino acid transport"/>
    <property type="evidence" value="ECO:0007669"/>
    <property type="project" value="TreeGrafter"/>
</dbReference>
<dbReference type="InterPro" id="IPR052156">
    <property type="entry name" value="BCAA_Transport_ATP-bd_LivF"/>
</dbReference>
<comment type="similarity">
    <text evidence="1">Belongs to the ABC transporter superfamily.</text>
</comment>
<evidence type="ECO:0000256" key="2">
    <source>
        <dbReference type="ARBA" id="ARBA00022448"/>
    </source>
</evidence>
<reference evidence="8" key="2">
    <citation type="submission" date="2020-09" db="EMBL/GenBank/DDBJ databases">
        <authorList>
            <person name="Sun Q."/>
            <person name="Ohkuma M."/>
        </authorList>
    </citation>
    <scope>NUCLEOTIDE SEQUENCE</scope>
    <source>
        <strain evidence="8">JCM 19831</strain>
    </source>
</reference>
<dbReference type="GO" id="GO:0005524">
    <property type="term" value="F:ATP binding"/>
    <property type="evidence" value="ECO:0007669"/>
    <property type="project" value="UniProtKB-KW"/>
</dbReference>
<proteinExistence type="inferred from homology"/>
<comment type="caution">
    <text evidence="8">The sequence shown here is derived from an EMBL/GenBank/DDBJ whole genome shotgun (WGS) entry which is preliminary data.</text>
</comment>
<dbReference type="PROSITE" id="PS50893">
    <property type="entry name" value="ABC_TRANSPORTER_2"/>
    <property type="match status" value="1"/>
</dbReference>
<protein>
    <submittedName>
        <fullName evidence="8">ABC transporter ATP-binding protein</fullName>
    </submittedName>
</protein>